<sequence>MHILLKVEGFKTAGTRHRRIIANLIYKDDLFMNWLQVALTVLSGAVIGYTTNWIAIRMLFRPLKEKRFFGLRVPFTPGVIPRGKGRLAGAVGNAVGGMLLTEEKVVQHLLRPEVEEQMRRFLAEGMVKIREGGVSVGEALGGPEGDTQLQRELTELVSGVAVKLVRGEAARRAAGRLAREAAGYLLEQTVADTLDHAKAENMVAALEQLPATVLQQPAVKRELERILAGQMEKFLASNRPLEYYLPGAVREGIHQFINDQAPRIIAVIEQYINSPAARRAMKDKIEGFFESSAIKRFVNGLFQLMGNGSDMLVQRLAGEIARFFADEKNRAEIVERLHLLVDEVLGKRVSDITAGLDEAGKREKAAEIAAWAVDKLGDPAVTDALAGAAGEILEKCRSRTWRELAGRADPGWPAKLTAYFERLVENLWEQNQPAQHVEALVRHEMAALWQLPLGRILDFLPGDFVTGSGGTVTRLYRLVVQKQVPGLLRFIDIKSMVRQRVEELDELQVEEMLLGIMRRELVAITWLGALLGAVLGVVTVTMQYLMN</sequence>
<evidence type="ECO:0000313" key="8">
    <source>
        <dbReference type="Proteomes" id="UP000323166"/>
    </source>
</evidence>
<reference evidence="7 8" key="1">
    <citation type="submission" date="2019-07" db="EMBL/GenBank/DDBJ databases">
        <title>Genomic Encyclopedia of Type Strains, Phase I: the one thousand microbial genomes (KMG-I) project.</title>
        <authorList>
            <person name="Kyrpides N."/>
        </authorList>
    </citation>
    <scope>NUCLEOTIDE SEQUENCE [LARGE SCALE GENOMIC DNA]</scope>
    <source>
        <strain evidence="7 8">DSM 6562</strain>
    </source>
</reference>
<evidence type="ECO:0000256" key="5">
    <source>
        <dbReference type="ARBA" id="ARBA00023136"/>
    </source>
</evidence>
<dbReference type="Pfam" id="PF04286">
    <property type="entry name" value="DUF445"/>
    <property type="match status" value="1"/>
</dbReference>
<keyword evidence="3 6" id="KW-0812">Transmembrane</keyword>
<comment type="caution">
    <text evidence="7">The sequence shown here is derived from an EMBL/GenBank/DDBJ whole genome shotgun (WGS) entry which is preliminary data.</text>
</comment>
<comment type="similarity">
    <text evidence="2">Belongs to the UPF0754 family.</text>
</comment>
<dbReference type="PANTHER" id="PTHR35791:SF1">
    <property type="entry name" value="UPF0754 MEMBRANE PROTEIN YHEB"/>
    <property type="match status" value="1"/>
</dbReference>
<dbReference type="InterPro" id="IPR007383">
    <property type="entry name" value="DUF445"/>
</dbReference>
<gene>
    <name evidence="7" type="ORF">LX24_02434</name>
</gene>
<dbReference type="Proteomes" id="UP000323166">
    <property type="component" value="Unassembled WGS sequence"/>
</dbReference>
<evidence type="ECO:0000256" key="1">
    <source>
        <dbReference type="ARBA" id="ARBA00004308"/>
    </source>
</evidence>
<feature type="transmembrane region" description="Helical" evidence="6">
    <location>
        <begin position="521"/>
        <end position="546"/>
    </location>
</feature>
<feature type="transmembrane region" description="Helical" evidence="6">
    <location>
        <begin position="34"/>
        <end position="56"/>
    </location>
</feature>
<evidence type="ECO:0000256" key="2">
    <source>
        <dbReference type="ARBA" id="ARBA00008053"/>
    </source>
</evidence>
<keyword evidence="4 6" id="KW-1133">Transmembrane helix</keyword>
<dbReference type="GO" id="GO:0012505">
    <property type="term" value="C:endomembrane system"/>
    <property type="evidence" value="ECO:0007669"/>
    <property type="project" value="UniProtKB-SubCell"/>
</dbReference>
<evidence type="ECO:0000256" key="3">
    <source>
        <dbReference type="ARBA" id="ARBA00022692"/>
    </source>
</evidence>
<dbReference type="PANTHER" id="PTHR35791">
    <property type="entry name" value="UPF0754 MEMBRANE PROTEIN YHEB"/>
    <property type="match status" value="1"/>
</dbReference>
<evidence type="ECO:0000313" key="7">
    <source>
        <dbReference type="EMBL" id="TYO94450.1"/>
    </source>
</evidence>
<name>A0A5S4ZPB3_9FIRM</name>
<dbReference type="EMBL" id="VNHM01000015">
    <property type="protein sequence ID" value="TYO94450.1"/>
    <property type="molecule type" value="Genomic_DNA"/>
</dbReference>
<evidence type="ECO:0000256" key="6">
    <source>
        <dbReference type="SAM" id="Phobius"/>
    </source>
</evidence>
<organism evidence="7 8">
    <name type="scientific">Desulfallas thermosapovorans DSM 6562</name>
    <dbReference type="NCBI Taxonomy" id="1121431"/>
    <lineage>
        <taxon>Bacteria</taxon>
        <taxon>Bacillati</taxon>
        <taxon>Bacillota</taxon>
        <taxon>Clostridia</taxon>
        <taxon>Eubacteriales</taxon>
        <taxon>Desulfallaceae</taxon>
        <taxon>Desulfallas</taxon>
    </lineage>
</organism>
<keyword evidence="5 6" id="KW-0472">Membrane</keyword>
<keyword evidence="8" id="KW-1185">Reference proteome</keyword>
<accession>A0A5S4ZPB3</accession>
<comment type="subcellular location">
    <subcellularLocation>
        <location evidence="1">Endomembrane system</location>
    </subcellularLocation>
</comment>
<protein>
    <submittedName>
        <fullName evidence="7">Uncharacterized protein DUF445</fullName>
    </submittedName>
</protein>
<proteinExistence type="inferred from homology"/>
<dbReference type="AlphaFoldDB" id="A0A5S4ZPB3"/>
<evidence type="ECO:0000256" key="4">
    <source>
        <dbReference type="ARBA" id="ARBA00022989"/>
    </source>
</evidence>